<protein>
    <submittedName>
        <fullName evidence="9">Sigma-70 family RNA polymerase sigma factor</fullName>
    </submittedName>
</protein>
<evidence type="ECO:0000313" key="10">
    <source>
        <dbReference type="Proteomes" id="UP001172687"/>
    </source>
</evidence>
<comment type="similarity">
    <text evidence="1">Belongs to the sigma-70 factor family. ECF subfamily.</text>
</comment>
<evidence type="ECO:0000256" key="4">
    <source>
        <dbReference type="ARBA" id="ARBA00023125"/>
    </source>
</evidence>
<organism evidence="9 10">
    <name type="scientific">Mycolicibacterium austroafricanum</name>
    <name type="common">Mycobacterium austroafricanum</name>
    <dbReference type="NCBI Taxonomy" id="39687"/>
    <lineage>
        <taxon>Bacteria</taxon>
        <taxon>Bacillati</taxon>
        <taxon>Actinomycetota</taxon>
        <taxon>Actinomycetes</taxon>
        <taxon>Mycobacteriales</taxon>
        <taxon>Mycobacteriaceae</taxon>
        <taxon>Mycolicibacterium</taxon>
    </lineage>
</organism>
<comment type="caution">
    <text evidence="9">The sequence shown here is derived from an EMBL/GenBank/DDBJ whole genome shotgun (WGS) entry which is preliminary data.</text>
</comment>
<keyword evidence="3" id="KW-0731">Sigma factor</keyword>
<dbReference type="InterPro" id="IPR014284">
    <property type="entry name" value="RNA_pol_sigma-70_dom"/>
</dbReference>
<evidence type="ECO:0000313" key="9">
    <source>
        <dbReference type="EMBL" id="MDN4518974.1"/>
    </source>
</evidence>
<dbReference type="Pfam" id="PF04542">
    <property type="entry name" value="Sigma70_r2"/>
    <property type="match status" value="1"/>
</dbReference>
<feature type="domain" description="RNA polymerase sigma factor 70 region 4 type 2" evidence="7">
    <location>
        <begin position="107"/>
        <end position="159"/>
    </location>
</feature>
<keyword evidence="5" id="KW-0804">Transcription</keyword>
<dbReference type="NCBIfam" id="TIGR02937">
    <property type="entry name" value="sigma70-ECF"/>
    <property type="match status" value="1"/>
</dbReference>
<dbReference type="RefSeq" id="WP_208672932.1">
    <property type="nucleotide sequence ID" value="NZ_CP070380.1"/>
</dbReference>
<evidence type="ECO:0000256" key="3">
    <source>
        <dbReference type="ARBA" id="ARBA00023082"/>
    </source>
</evidence>
<dbReference type="Gene3D" id="1.10.1740.10">
    <property type="match status" value="1"/>
</dbReference>
<dbReference type="Proteomes" id="UP001172687">
    <property type="component" value="Unassembled WGS sequence"/>
</dbReference>
<dbReference type="InterPro" id="IPR046531">
    <property type="entry name" value="DUF6596"/>
</dbReference>
<dbReference type="InterPro" id="IPR013324">
    <property type="entry name" value="RNA_pol_sigma_r3/r4-like"/>
</dbReference>
<feature type="domain" description="DUF6596" evidence="8">
    <location>
        <begin position="177"/>
        <end position="277"/>
    </location>
</feature>
<dbReference type="InterPro" id="IPR007627">
    <property type="entry name" value="RNA_pol_sigma70_r2"/>
</dbReference>
<evidence type="ECO:0000256" key="1">
    <source>
        <dbReference type="ARBA" id="ARBA00010641"/>
    </source>
</evidence>
<reference evidence="9" key="1">
    <citation type="submission" date="2023-07" db="EMBL/GenBank/DDBJ databases">
        <title>Degradation of tert-butanol by M. austroafricanum TBA100.</title>
        <authorList>
            <person name="Helbich S."/>
            <person name="Vainshtein Y."/>
        </authorList>
    </citation>
    <scope>NUCLEOTIDE SEQUENCE</scope>
    <source>
        <strain evidence="9">TBA100</strain>
    </source>
</reference>
<gene>
    <name evidence="9" type="ORF">QYF68_14220</name>
</gene>
<dbReference type="InterPro" id="IPR036388">
    <property type="entry name" value="WH-like_DNA-bd_sf"/>
</dbReference>
<dbReference type="PANTHER" id="PTHR47756">
    <property type="entry name" value="BLL6612 PROTEIN-RELATED"/>
    <property type="match status" value="1"/>
</dbReference>
<evidence type="ECO:0000256" key="2">
    <source>
        <dbReference type="ARBA" id="ARBA00023015"/>
    </source>
</evidence>
<evidence type="ECO:0000256" key="5">
    <source>
        <dbReference type="ARBA" id="ARBA00023163"/>
    </source>
</evidence>
<accession>A0ABT8HE30</accession>
<dbReference type="SUPFAM" id="SSF88946">
    <property type="entry name" value="Sigma2 domain of RNA polymerase sigma factors"/>
    <property type="match status" value="1"/>
</dbReference>
<dbReference type="InterPro" id="IPR013325">
    <property type="entry name" value="RNA_pol_sigma_r2"/>
</dbReference>
<dbReference type="InterPro" id="IPR013249">
    <property type="entry name" value="RNA_pol_sigma70_r4_t2"/>
</dbReference>
<dbReference type="EMBL" id="JAUHTC010000049">
    <property type="protein sequence ID" value="MDN4518974.1"/>
    <property type="molecule type" value="Genomic_DNA"/>
</dbReference>
<evidence type="ECO:0000259" key="8">
    <source>
        <dbReference type="Pfam" id="PF20239"/>
    </source>
</evidence>
<keyword evidence="10" id="KW-1185">Reference proteome</keyword>
<dbReference type="SUPFAM" id="SSF88659">
    <property type="entry name" value="Sigma3 and sigma4 domains of RNA polymerase sigma factors"/>
    <property type="match status" value="1"/>
</dbReference>
<name>A0ABT8HE30_MYCAO</name>
<feature type="domain" description="RNA polymerase sigma-70 region 2" evidence="6">
    <location>
        <begin position="11"/>
        <end position="73"/>
    </location>
</feature>
<dbReference type="PANTHER" id="PTHR47756:SF2">
    <property type="entry name" value="BLL6612 PROTEIN"/>
    <property type="match status" value="1"/>
</dbReference>
<dbReference type="Pfam" id="PF20239">
    <property type="entry name" value="DUF6596"/>
    <property type="match status" value="1"/>
</dbReference>
<dbReference type="Gene3D" id="1.10.10.10">
    <property type="entry name" value="Winged helix-like DNA-binding domain superfamily/Winged helix DNA-binding domain"/>
    <property type="match status" value="1"/>
</dbReference>
<sequence length="406" mass="44584">MQSLDGVFRREWGRTVAAIARWCGDLTVAEDAVQEACADALRSWPRDGVPEVPGAWLVTTARNRARDRLRRESARPGKELAAVLDDIIARTDRPEVPHRVRDDELRMMFTCAHPALERPSQLALTLRLVSGLTVSEIARALLQSEAAVGQRITRAKAKIRHANIPLRVPPGELLAQRTPHVLACIYSVFTEGYWSTAGPTAIRDELCDEAVRLTGELCVAMPEEPEGHALAALVLLHDSRRDTRTDGRGTLVPLEEQDRRRWDRGKIARGLEQLRRADRSPGPYLPQAVIAAVHATAPCWEQTDWVTICAAYDRLLGIADSPVVRANRAMAVGFRDGPDAGLAALETVADDPRLARSPLVATVRADLLRRAGRDDEAVVSYRQALAANGSVPGREFLARRIAECGG</sequence>
<keyword evidence="2" id="KW-0805">Transcription regulation</keyword>
<evidence type="ECO:0000259" key="7">
    <source>
        <dbReference type="Pfam" id="PF08281"/>
    </source>
</evidence>
<proteinExistence type="inferred from homology"/>
<dbReference type="Pfam" id="PF08281">
    <property type="entry name" value="Sigma70_r4_2"/>
    <property type="match status" value="1"/>
</dbReference>
<keyword evidence="4" id="KW-0238">DNA-binding</keyword>
<evidence type="ECO:0000259" key="6">
    <source>
        <dbReference type="Pfam" id="PF04542"/>
    </source>
</evidence>